<dbReference type="VEuPathDB" id="FungiDB:C8Q69DRAFT_454478"/>
<dbReference type="STRING" id="264951.A0A443I8B4"/>
<gene>
    <name evidence="8" type="ORF">C8Q69DRAFT_454478</name>
</gene>
<reference evidence="8 9" key="1">
    <citation type="journal article" date="2018" name="Front. Microbiol.">
        <title>Genomic and genetic insights into a cosmopolitan fungus, Paecilomyces variotii (Eurotiales).</title>
        <authorList>
            <person name="Urquhart A.S."/>
            <person name="Mondo S.J."/>
            <person name="Makela M.R."/>
            <person name="Hane J.K."/>
            <person name="Wiebenga A."/>
            <person name="He G."/>
            <person name="Mihaltcheva S."/>
            <person name="Pangilinan J."/>
            <person name="Lipzen A."/>
            <person name="Barry K."/>
            <person name="de Vries R.P."/>
            <person name="Grigoriev I.V."/>
            <person name="Idnurm A."/>
        </authorList>
    </citation>
    <scope>NUCLEOTIDE SEQUENCE [LARGE SCALE GENOMIC DNA]</scope>
    <source>
        <strain evidence="8 9">CBS 101075</strain>
    </source>
</reference>
<dbReference type="SUPFAM" id="SSF53474">
    <property type="entry name" value="alpha/beta-Hydrolases"/>
    <property type="match status" value="1"/>
</dbReference>
<dbReference type="Gene3D" id="3.40.50.1820">
    <property type="entry name" value="alpha/beta hydrolase"/>
    <property type="match status" value="1"/>
</dbReference>
<accession>A0A443I8B4</accession>
<organism evidence="8 9">
    <name type="scientific">Byssochlamys spectabilis</name>
    <name type="common">Paecilomyces variotii</name>
    <dbReference type="NCBI Taxonomy" id="264951"/>
    <lineage>
        <taxon>Eukaryota</taxon>
        <taxon>Fungi</taxon>
        <taxon>Dikarya</taxon>
        <taxon>Ascomycota</taxon>
        <taxon>Pezizomycotina</taxon>
        <taxon>Eurotiomycetes</taxon>
        <taxon>Eurotiomycetidae</taxon>
        <taxon>Eurotiales</taxon>
        <taxon>Thermoascaceae</taxon>
        <taxon>Paecilomyces</taxon>
    </lineage>
</organism>
<dbReference type="GO" id="GO:0004185">
    <property type="term" value="F:serine-type carboxypeptidase activity"/>
    <property type="evidence" value="ECO:0007669"/>
    <property type="project" value="UniProtKB-UniRule"/>
</dbReference>
<dbReference type="InterPro" id="IPR033124">
    <property type="entry name" value="Ser_caboxypep_his_AS"/>
</dbReference>
<keyword evidence="4 6" id="KW-0378">Hydrolase</keyword>
<dbReference type="Proteomes" id="UP000283841">
    <property type="component" value="Unassembled WGS sequence"/>
</dbReference>
<dbReference type="PANTHER" id="PTHR11802:SF432">
    <property type="entry name" value="Y, PUTATIVE-RELATED"/>
    <property type="match status" value="1"/>
</dbReference>
<dbReference type="GeneID" id="39598980"/>
<evidence type="ECO:0000256" key="4">
    <source>
        <dbReference type="ARBA" id="ARBA00022801"/>
    </source>
</evidence>
<dbReference type="EMBL" id="RCNU01000001">
    <property type="protein sequence ID" value="RWR00315.1"/>
    <property type="molecule type" value="Genomic_DNA"/>
</dbReference>
<comment type="caution">
    <text evidence="8">The sequence shown here is derived from an EMBL/GenBank/DDBJ whole genome shotgun (WGS) entry which is preliminary data.</text>
</comment>
<evidence type="ECO:0000256" key="2">
    <source>
        <dbReference type="ARBA" id="ARBA00022645"/>
    </source>
</evidence>
<dbReference type="PROSITE" id="PS00131">
    <property type="entry name" value="CARBOXYPEPT_SER_SER"/>
    <property type="match status" value="1"/>
</dbReference>
<dbReference type="GO" id="GO:0006508">
    <property type="term" value="P:proteolysis"/>
    <property type="evidence" value="ECO:0007669"/>
    <property type="project" value="UniProtKB-KW"/>
</dbReference>
<keyword evidence="7" id="KW-0732">Signal</keyword>
<dbReference type="InterPro" id="IPR029058">
    <property type="entry name" value="AB_hydrolase_fold"/>
</dbReference>
<evidence type="ECO:0000313" key="9">
    <source>
        <dbReference type="Proteomes" id="UP000283841"/>
    </source>
</evidence>
<feature type="chain" id="PRO_5019135392" description="Carboxypeptidase" evidence="7">
    <location>
        <begin position="16"/>
        <end position="505"/>
    </location>
</feature>
<dbReference type="AlphaFoldDB" id="A0A443I8B4"/>
<dbReference type="Pfam" id="PF00450">
    <property type="entry name" value="Peptidase_S10"/>
    <property type="match status" value="1"/>
</dbReference>
<dbReference type="GO" id="GO:0000324">
    <property type="term" value="C:fungal-type vacuole"/>
    <property type="evidence" value="ECO:0007669"/>
    <property type="project" value="TreeGrafter"/>
</dbReference>
<keyword evidence="5" id="KW-0325">Glycoprotein</keyword>
<dbReference type="PROSITE" id="PS00560">
    <property type="entry name" value="CARBOXYPEPT_SER_HIS"/>
    <property type="match status" value="1"/>
</dbReference>
<dbReference type="InterPro" id="IPR018202">
    <property type="entry name" value="Ser_caboxypep_ser_AS"/>
</dbReference>
<dbReference type="EC" id="3.4.16.-" evidence="6"/>
<evidence type="ECO:0000256" key="5">
    <source>
        <dbReference type="ARBA" id="ARBA00023180"/>
    </source>
</evidence>
<sequence length="505" mass="55375">MRSSSLLLPLGAALAVSQQTILRSDLDTQIDSSFQIYRSDLSPHHSLRIKSQNATLCNTTVNQYTGWLDNGHKHLFFWYFESENKNSTAAQDEQPLMLWQNGGPGASSILGLLQELGPCLINEYGNRTVMNPYSWNKETALLFVDQPVGVGFSYYDGDSLEEQPGDSYASAADMYIFLQMFVSQVFPVHRNGPITLTGESYGGHYVPTLGAEIVRQNSLHPTRPHVNLKSIAVGNPLVSDADRAFGYWETLCTTNPGVSEPVFNETRCDIMAENLPRCLEVIKTCNTFPDPAICEAASTVCWDGVIGHYDSEADGLPGSRNRFDITRPCESAVFCYTKSALINDYLNSPAPWSALSVPAAVKNYTINSDDVYGRFKATSDITLATVSSVQYLLQNQIDVLIYSGNLDLACNTASSKRWMDAMPWKGQAAFASKSLTPWTSVVGGKKVKAGTFKEVNIKIGAAGSNSNTTRFALVTIDGSGHMVPQDQPEIALDMISRWLSRASFA</sequence>
<dbReference type="Gene3D" id="1.10.287.410">
    <property type="match status" value="1"/>
</dbReference>
<evidence type="ECO:0000313" key="8">
    <source>
        <dbReference type="EMBL" id="RWR00315.1"/>
    </source>
</evidence>
<dbReference type="PRINTS" id="PR00724">
    <property type="entry name" value="CRBOXYPTASEC"/>
</dbReference>
<keyword evidence="2 6" id="KW-0121">Carboxypeptidase</keyword>
<dbReference type="RefSeq" id="XP_028489959.1">
    <property type="nucleotide sequence ID" value="XM_028629703.1"/>
</dbReference>
<dbReference type="PANTHER" id="PTHR11802">
    <property type="entry name" value="SERINE PROTEASE FAMILY S10 SERINE CARBOXYPEPTIDASE"/>
    <property type="match status" value="1"/>
</dbReference>
<evidence type="ECO:0000256" key="7">
    <source>
        <dbReference type="SAM" id="SignalP"/>
    </source>
</evidence>
<proteinExistence type="inferred from homology"/>
<evidence type="ECO:0000256" key="1">
    <source>
        <dbReference type="ARBA" id="ARBA00009431"/>
    </source>
</evidence>
<keyword evidence="9" id="KW-1185">Reference proteome</keyword>
<name>A0A443I8B4_BYSSP</name>
<comment type="similarity">
    <text evidence="1 6">Belongs to the peptidase S10 family.</text>
</comment>
<keyword evidence="3 6" id="KW-0645">Protease</keyword>
<dbReference type="InterPro" id="IPR001563">
    <property type="entry name" value="Peptidase_S10"/>
</dbReference>
<evidence type="ECO:0000256" key="3">
    <source>
        <dbReference type="ARBA" id="ARBA00022670"/>
    </source>
</evidence>
<protein>
    <recommendedName>
        <fullName evidence="6">Carboxypeptidase</fullName>
        <ecNumber evidence="6">3.4.16.-</ecNumber>
    </recommendedName>
</protein>
<evidence type="ECO:0000256" key="6">
    <source>
        <dbReference type="RuleBase" id="RU361156"/>
    </source>
</evidence>
<feature type="signal peptide" evidence="7">
    <location>
        <begin position="1"/>
        <end position="15"/>
    </location>
</feature>